<dbReference type="GO" id="GO:0007169">
    <property type="term" value="P:cell surface receptor protein tyrosine kinase signaling pathway"/>
    <property type="evidence" value="ECO:0007669"/>
    <property type="project" value="TreeGrafter"/>
</dbReference>
<reference evidence="11" key="1">
    <citation type="submission" date="2010-08" db="EMBL/GenBank/DDBJ databases">
        <authorList>
            <consortium name="Caenorhabditis japonica Sequencing Consortium"/>
            <person name="Wilson R.K."/>
        </authorList>
    </citation>
    <scope>NUCLEOTIDE SEQUENCE [LARGE SCALE GENOMIC DNA]</scope>
    <source>
        <strain evidence="11">DF5081</strain>
    </source>
</reference>
<dbReference type="PROSITE" id="PS00109">
    <property type="entry name" value="PROTEIN_KINASE_TYR"/>
    <property type="match status" value="1"/>
</dbReference>
<dbReference type="EnsemblMetazoa" id="CJA10838.1">
    <property type="protein sequence ID" value="CJA10838.1"/>
    <property type="gene ID" value="WBGene00130042"/>
</dbReference>
<evidence type="ECO:0000256" key="7">
    <source>
        <dbReference type="SAM" id="Phobius"/>
    </source>
</evidence>
<feature type="chain" id="PRO_5035763551" evidence="8">
    <location>
        <begin position="17"/>
        <end position="696"/>
    </location>
</feature>
<accession>A0A8R1HWZ7</accession>
<dbReference type="InterPro" id="IPR050122">
    <property type="entry name" value="RTK"/>
</dbReference>
<feature type="binding site" evidence="5">
    <location>
        <position position="519"/>
    </location>
    <ligand>
        <name>Mg(2+)</name>
        <dbReference type="ChEBI" id="CHEBI:18420"/>
    </ligand>
</feature>
<dbReference type="GO" id="GO:0004714">
    <property type="term" value="F:transmembrane receptor protein tyrosine kinase activity"/>
    <property type="evidence" value="ECO:0007669"/>
    <property type="project" value="UniProtKB-EC"/>
</dbReference>
<feature type="binding site" evidence="4">
    <location>
        <position position="505"/>
    </location>
    <ligand>
        <name>ATP</name>
        <dbReference type="ChEBI" id="CHEBI:30616"/>
    </ligand>
</feature>
<feature type="signal peptide" evidence="8">
    <location>
        <begin position="1"/>
        <end position="16"/>
    </location>
</feature>
<dbReference type="Pfam" id="PF07714">
    <property type="entry name" value="PK_Tyr_Ser-Thr"/>
    <property type="match status" value="1"/>
</dbReference>
<evidence type="ECO:0000313" key="10">
    <source>
        <dbReference type="EnsemblMetazoa" id="CJA10838.1"/>
    </source>
</evidence>
<evidence type="ECO:0000256" key="2">
    <source>
        <dbReference type="ARBA" id="ARBA00051243"/>
    </source>
</evidence>
<dbReference type="PANTHER" id="PTHR24416:SF621">
    <property type="entry name" value="TYROSINE KINASE RECEPTOR CAD96CA"/>
    <property type="match status" value="1"/>
</dbReference>
<comment type="subcellular location">
    <subcellularLocation>
        <location evidence="1">Membrane</location>
        <topology evidence="1">Single-pass membrane protein</topology>
    </subcellularLocation>
</comment>
<dbReference type="InterPro" id="IPR011009">
    <property type="entry name" value="Kinase-like_dom_sf"/>
</dbReference>
<keyword evidence="11" id="KW-1185">Reference proteome</keyword>
<organism evidence="10 11">
    <name type="scientific">Caenorhabditis japonica</name>
    <dbReference type="NCBI Taxonomy" id="281687"/>
    <lineage>
        <taxon>Eukaryota</taxon>
        <taxon>Metazoa</taxon>
        <taxon>Ecdysozoa</taxon>
        <taxon>Nematoda</taxon>
        <taxon>Chromadorea</taxon>
        <taxon>Rhabditida</taxon>
        <taxon>Rhabditina</taxon>
        <taxon>Rhabditomorpha</taxon>
        <taxon>Rhabditoidea</taxon>
        <taxon>Rhabditidae</taxon>
        <taxon>Peloderinae</taxon>
        <taxon>Caenorhabditis</taxon>
    </lineage>
</organism>
<keyword evidence="8" id="KW-0732">Signal</keyword>
<evidence type="ECO:0000256" key="8">
    <source>
        <dbReference type="SAM" id="SignalP"/>
    </source>
</evidence>
<dbReference type="InterPro" id="IPR000719">
    <property type="entry name" value="Prot_kinase_dom"/>
</dbReference>
<dbReference type="Gene3D" id="1.10.510.10">
    <property type="entry name" value="Transferase(Phosphotransferase) domain 1"/>
    <property type="match status" value="1"/>
</dbReference>
<dbReference type="InterPro" id="IPR017441">
    <property type="entry name" value="Protein_kinase_ATP_BS"/>
</dbReference>
<dbReference type="PIRSF" id="PIRSF000615">
    <property type="entry name" value="TyrPK_CSF1-R"/>
    <property type="match status" value="1"/>
</dbReference>
<dbReference type="InterPro" id="IPR020635">
    <property type="entry name" value="Tyr_kinase_cat_dom"/>
</dbReference>
<dbReference type="PANTHER" id="PTHR24416">
    <property type="entry name" value="TYROSINE-PROTEIN KINASE RECEPTOR"/>
    <property type="match status" value="1"/>
</dbReference>
<evidence type="ECO:0000256" key="5">
    <source>
        <dbReference type="PIRSR" id="PIRSR000615-3"/>
    </source>
</evidence>
<feature type="binding site" evidence="6">
    <location>
        <position position="386"/>
    </location>
    <ligand>
        <name>ATP</name>
        <dbReference type="ChEBI" id="CHEBI:30616"/>
    </ligand>
</feature>
<keyword evidence="7" id="KW-1133">Transmembrane helix</keyword>
<evidence type="ECO:0000313" key="11">
    <source>
        <dbReference type="Proteomes" id="UP000005237"/>
    </source>
</evidence>
<reference evidence="10" key="2">
    <citation type="submission" date="2022-06" db="UniProtKB">
        <authorList>
            <consortium name="EnsemblMetazoa"/>
        </authorList>
    </citation>
    <scope>IDENTIFICATION</scope>
    <source>
        <strain evidence="10">DF5081</strain>
    </source>
</reference>
<dbReference type="SUPFAM" id="SSF56112">
    <property type="entry name" value="Protein kinase-like (PK-like)"/>
    <property type="match status" value="1"/>
</dbReference>
<keyword evidence="5" id="KW-0479">Metal-binding</keyword>
<feature type="transmembrane region" description="Helical" evidence="7">
    <location>
        <begin position="308"/>
        <end position="329"/>
    </location>
</feature>
<keyword evidence="5" id="KW-0460">Magnesium</keyword>
<dbReference type="GO" id="GO:0043235">
    <property type="term" value="C:receptor complex"/>
    <property type="evidence" value="ECO:0007669"/>
    <property type="project" value="TreeGrafter"/>
</dbReference>
<name>A0A8R1HWZ7_CAEJA</name>
<dbReference type="InterPro" id="IPR008266">
    <property type="entry name" value="Tyr_kinase_AS"/>
</dbReference>
<dbReference type="PROSITE" id="PS00107">
    <property type="entry name" value="PROTEIN_KINASE_ATP"/>
    <property type="match status" value="1"/>
</dbReference>
<dbReference type="AlphaFoldDB" id="A0A8R1HWZ7"/>
<keyword evidence="4 6" id="KW-0067">ATP-binding</keyword>
<evidence type="ECO:0000256" key="4">
    <source>
        <dbReference type="PIRSR" id="PIRSR000615-2"/>
    </source>
</evidence>
<dbReference type="GO" id="GO:0005524">
    <property type="term" value="F:ATP binding"/>
    <property type="evidence" value="ECO:0007669"/>
    <property type="project" value="UniProtKB-UniRule"/>
</dbReference>
<evidence type="ECO:0000259" key="9">
    <source>
        <dbReference type="PROSITE" id="PS50011"/>
    </source>
</evidence>
<evidence type="ECO:0000256" key="3">
    <source>
        <dbReference type="PIRSR" id="PIRSR000615-1"/>
    </source>
</evidence>
<dbReference type="InterPro" id="IPR001245">
    <property type="entry name" value="Ser-Thr/Tyr_kinase_cat_dom"/>
</dbReference>
<keyword evidence="4 6" id="KW-0547">Nucleotide-binding</keyword>
<dbReference type="SMART" id="SM00219">
    <property type="entry name" value="TyrKc"/>
    <property type="match status" value="1"/>
</dbReference>
<keyword evidence="7" id="KW-0812">Transmembrane</keyword>
<proteinExistence type="predicted"/>
<keyword evidence="7" id="KW-0472">Membrane</keyword>
<dbReference type="PROSITE" id="PS50011">
    <property type="entry name" value="PROTEIN_KINASE_DOM"/>
    <property type="match status" value="1"/>
</dbReference>
<sequence length="696" mass="81104">MRIPQFFLCFISVSLGFSVLKSRNSTACYQLRLRDIPVSLQNAEKSHESYISAKVHDRLVLIFNKACDPHITCIIQNIWKNTTKTLTTDRKNIDYYLEENSHGHVRCANSHGEFLSFYILVERDDGKFFTDMTLINDQSGFLVQCLGGYYSKDVKLKINGKYLEAQYNPIKGFNISKEHSNHSKIYQCEKVGDNRELKSLIYHPSNQPVHSFQDRFLMEQETFMFQTVLKCIIEDDNSMPWEQYDVILSCSNQYICPVLKQNIHRGNQRIFSATLNKTLITLNSDFSCVFLKNDEVIAQAFLKENNNYSMVLTLGIIFVVLAVIITFCLKSTNSFEYKKIKQKPRQLKKFGSKDLLLHSSEPIGKGNSSYIHVIQLKENGRKVVVKYSEKPSQFLWELKMLTSLKHSNIVTALGTAVLPAEKSCYKLHVQRLVLPYYPKTSLDKYINKFYPPKPCGDGADQFFFSENSLIEKMYSFEMISILWQIGNALKYLKEKEITHRDVALRNCLISDDNICKLTDFERAQKGETLKISVIDKWKKKLQKDKKIPITIWPIEAIEGYYYYSSEVFSFGNLMLELYQFGETFKHSNENYILQLRQPPKKPQFCPPRIYDLIKDCMSYDHRKRPCIQECEARLALFAEYFSRDRYLATKRKLQQQQQTMEKVSNIVKSEKICGYDKSPARDNIDSLFNKPVEALF</sequence>
<evidence type="ECO:0000256" key="1">
    <source>
        <dbReference type="ARBA" id="ARBA00004167"/>
    </source>
</evidence>
<dbReference type="GO" id="GO:0046872">
    <property type="term" value="F:metal ion binding"/>
    <property type="evidence" value="ECO:0007669"/>
    <property type="project" value="UniProtKB-KW"/>
</dbReference>
<dbReference type="Proteomes" id="UP000005237">
    <property type="component" value="Unassembled WGS sequence"/>
</dbReference>
<protein>
    <submittedName>
        <fullName evidence="10">Protein kinase domain-containing protein</fullName>
    </submittedName>
</protein>
<comment type="catalytic activity">
    <reaction evidence="2">
        <text>L-tyrosyl-[protein] + ATP = O-phospho-L-tyrosyl-[protein] + ADP + H(+)</text>
        <dbReference type="Rhea" id="RHEA:10596"/>
        <dbReference type="Rhea" id="RHEA-COMP:10136"/>
        <dbReference type="Rhea" id="RHEA-COMP:20101"/>
        <dbReference type="ChEBI" id="CHEBI:15378"/>
        <dbReference type="ChEBI" id="CHEBI:30616"/>
        <dbReference type="ChEBI" id="CHEBI:46858"/>
        <dbReference type="ChEBI" id="CHEBI:61978"/>
        <dbReference type="ChEBI" id="CHEBI:456216"/>
        <dbReference type="EC" id="2.7.10.1"/>
    </reaction>
</comment>
<feature type="binding site" evidence="5">
    <location>
        <position position="506"/>
    </location>
    <ligand>
        <name>Mg(2+)</name>
        <dbReference type="ChEBI" id="CHEBI:18420"/>
    </ligand>
</feature>
<feature type="active site" description="Proton acceptor" evidence="3">
    <location>
        <position position="501"/>
    </location>
</feature>
<feature type="domain" description="Protein kinase" evidence="9">
    <location>
        <begin position="357"/>
        <end position="641"/>
    </location>
</feature>
<evidence type="ECO:0000256" key="6">
    <source>
        <dbReference type="PROSITE-ProRule" id="PRU10141"/>
    </source>
</evidence>
<dbReference type="GO" id="GO:0005886">
    <property type="term" value="C:plasma membrane"/>
    <property type="evidence" value="ECO:0007669"/>
    <property type="project" value="TreeGrafter"/>
</dbReference>